<dbReference type="InterPro" id="IPR009081">
    <property type="entry name" value="PP-bd_ACP"/>
</dbReference>
<reference evidence="2 3" key="1">
    <citation type="submission" date="2019-12" db="EMBL/GenBank/DDBJ databases">
        <title>Comparative genomics gives insights into the taxonomy of the Azoarcus-Aromatoleum group and reveals separate origins of nif in the plant-associated Azoarcus and non-plant-associated Aromatoleum sub-groups.</title>
        <authorList>
            <person name="Lafos M."/>
            <person name="Maluk M."/>
            <person name="Batista M."/>
            <person name="Junghare M."/>
            <person name="Carmona M."/>
            <person name="Faoro H."/>
            <person name="Cruz L.M."/>
            <person name="Battistoni F."/>
            <person name="De Souza E."/>
            <person name="Pedrosa F."/>
            <person name="Chen W.-M."/>
            <person name="Poole P.S."/>
            <person name="Dixon R.A."/>
            <person name="James E.K."/>
        </authorList>
    </citation>
    <scope>NUCLEOTIDE SEQUENCE [LARGE SCALE GENOMIC DNA]</scope>
    <source>
        <strain evidence="2 3">PbN1</strain>
    </source>
</reference>
<name>A0ABX1NTS0_9RHOO</name>
<dbReference type="Gene3D" id="1.10.1200.10">
    <property type="entry name" value="ACP-like"/>
    <property type="match status" value="1"/>
</dbReference>
<dbReference type="PROSITE" id="PS50075">
    <property type="entry name" value="CARRIER"/>
    <property type="match status" value="1"/>
</dbReference>
<accession>A0ABX1NTS0</accession>
<dbReference type="InterPro" id="IPR036736">
    <property type="entry name" value="ACP-like_sf"/>
</dbReference>
<feature type="domain" description="Carrier" evidence="1">
    <location>
        <begin position="1"/>
        <end position="80"/>
    </location>
</feature>
<gene>
    <name evidence="2" type="ORF">GPA24_07630</name>
</gene>
<keyword evidence="3" id="KW-1185">Reference proteome</keyword>
<evidence type="ECO:0000313" key="2">
    <source>
        <dbReference type="EMBL" id="NMG15414.1"/>
    </source>
</evidence>
<evidence type="ECO:0000313" key="3">
    <source>
        <dbReference type="Proteomes" id="UP000633943"/>
    </source>
</evidence>
<dbReference type="SUPFAM" id="SSF47336">
    <property type="entry name" value="ACP-like"/>
    <property type="match status" value="1"/>
</dbReference>
<comment type="caution">
    <text evidence="2">The sequence shown here is derived from an EMBL/GenBank/DDBJ whole genome shotgun (WGS) entry which is preliminary data.</text>
</comment>
<dbReference type="Proteomes" id="UP000633943">
    <property type="component" value="Unassembled WGS sequence"/>
</dbReference>
<proteinExistence type="predicted"/>
<protein>
    <submittedName>
        <fullName evidence="2">Acyl carrier protein</fullName>
    </submittedName>
</protein>
<dbReference type="Pfam" id="PF00550">
    <property type="entry name" value="PP-binding"/>
    <property type="match status" value="1"/>
</dbReference>
<organism evidence="2 3">
    <name type="scientific">Aromatoleum bremense</name>
    <dbReference type="NCBI Taxonomy" id="76115"/>
    <lineage>
        <taxon>Bacteria</taxon>
        <taxon>Pseudomonadati</taxon>
        <taxon>Pseudomonadota</taxon>
        <taxon>Betaproteobacteria</taxon>
        <taxon>Rhodocyclales</taxon>
        <taxon>Rhodocyclaceae</taxon>
        <taxon>Aromatoleum</taxon>
    </lineage>
</organism>
<sequence>MRAEEIRAAVLASHETIAPNLDTGGIRTDRPLRVQLDLDSMDWLNVIAGLHERLGVDIPEADYGRLTSLDEIVAYLGARLAQARHE</sequence>
<dbReference type="RefSeq" id="WP_169202091.1">
    <property type="nucleotide sequence ID" value="NZ_CP059467.1"/>
</dbReference>
<dbReference type="EMBL" id="WTVP01000015">
    <property type="protein sequence ID" value="NMG15414.1"/>
    <property type="molecule type" value="Genomic_DNA"/>
</dbReference>
<evidence type="ECO:0000259" key="1">
    <source>
        <dbReference type="PROSITE" id="PS50075"/>
    </source>
</evidence>